<accession>A0A1X0IQR5</accession>
<dbReference type="RefSeq" id="WP_083120813.1">
    <property type="nucleotide sequence ID" value="NZ_JACKUO010000028.1"/>
</dbReference>
<dbReference type="AlphaFoldDB" id="A0A1X0IQR5"/>
<dbReference type="Proteomes" id="UP000192534">
    <property type="component" value="Unassembled WGS sequence"/>
</dbReference>
<sequence>MTTNPTAYLGCIARDGYVIKAAYKGHKDRVIAWFPTHDEMVREWLRITDLCDMVDVYGSKFD</sequence>
<gene>
    <name evidence="1" type="ORF">BST42_18740</name>
</gene>
<dbReference type="EMBL" id="MVIH01000009">
    <property type="protein sequence ID" value="ORB50805.1"/>
    <property type="molecule type" value="Genomic_DNA"/>
</dbReference>
<organism evidence="1 2">
    <name type="scientific">Mycolicibacterium rhodesiae</name>
    <name type="common">Mycobacterium rhodesiae</name>
    <dbReference type="NCBI Taxonomy" id="36814"/>
    <lineage>
        <taxon>Bacteria</taxon>
        <taxon>Bacillati</taxon>
        <taxon>Actinomycetota</taxon>
        <taxon>Actinomycetes</taxon>
        <taxon>Mycobacteriales</taxon>
        <taxon>Mycobacteriaceae</taxon>
        <taxon>Mycolicibacterium</taxon>
    </lineage>
</organism>
<keyword evidence="2" id="KW-1185">Reference proteome</keyword>
<reference evidence="1 2" key="1">
    <citation type="submission" date="2016-12" db="EMBL/GenBank/DDBJ databases">
        <title>The new phylogeny of genus Mycobacterium.</title>
        <authorList>
            <person name="Tortoli E."/>
            <person name="Trovato A."/>
            <person name="Cirillo D.M."/>
        </authorList>
    </citation>
    <scope>NUCLEOTIDE SEQUENCE [LARGE SCALE GENOMIC DNA]</scope>
    <source>
        <strain evidence="1 2">DSM 44223</strain>
    </source>
</reference>
<proteinExistence type="predicted"/>
<evidence type="ECO:0000313" key="1">
    <source>
        <dbReference type="EMBL" id="ORB50805.1"/>
    </source>
</evidence>
<evidence type="ECO:0000313" key="2">
    <source>
        <dbReference type="Proteomes" id="UP000192534"/>
    </source>
</evidence>
<comment type="caution">
    <text evidence="1">The sequence shown here is derived from an EMBL/GenBank/DDBJ whole genome shotgun (WGS) entry which is preliminary data.</text>
</comment>
<name>A0A1X0IQR5_MYCRH</name>
<protein>
    <submittedName>
        <fullName evidence="1">Uncharacterized protein</fullName>
    </submittedName>
</protein>